<dbReference type="AlphaFoldDB" id="A0A1I1N4I5"/>
<keyword evidence="5" id="KW-1185">Reference proteome</keyword>
<dbReference type="PANTHER" id="PTHR42909">
    <property type="entry name" value="ZGC:136858"/>
    <property type="match status" value="1"/>
</dbReference>
<evidence type="ECO:0000313" key="5">
    <source>
        <dbReference type="Proteomes" id="UP000198832"/>
    </source>
</evidence>
<dbReference type="Proteomes" id="UP000198832">
    <property type="component" value="Unassembled WGS sequence"/>
</dbReference>
<accession>A0A1I1N4I5</accession>
<dbReference type="GO" id="GO:0004730">
    <property type="term" value="F:pseudouridylate synthase activity"/>
    <property type="evidence" value="ECO:0007669"/>
    <property type="project" value="TreeGrafter"/>
</dbReference>
<reference evidence="4 5" key="1">
    <citation type="submission" date="2016-10" db="EMBL/GenBank/DDBJ databases">
        <authorList>
            <person name="de Groot N.N."/>
        </authorList>
    </citation>
    <scope>NUCLEOTIDE SEQUENCE [LARGE SCALE GENOMIC DNA]</scope>
    <source>
        <strain evidence="4 5">CGMCC 1.7056</strain>
    </source>
</reference>
<dbReference type="GO" id="GO:0005737">
    <property type="term" value="C:cytoplasm"/>
    <property type="evidence" value="ECO:0007669"/>
    <property type="project" value="TreeGrafter"/>
</dbReference>
<name>A0A1I1N4I5_9ACTN</name>
<dbReference type="EMBL" id="FOLB01000014">
    <property type="protein sequence ID" value="SFC92266.1"/>
    <property type="molecule type" value="Genomic_DNA"/>
</dbReference>
<evidence type="ECO:0000256" key="2">
    <source>
        <dbReference type="ARBA" id="ARBA00022777"/>
    </source>
</evidence>
<proteinExistence type="predicted"/>
<dbReference type="RefSeq" id="WP_245750393.1">
    <property type="nucleotide sequence ID" value="NZ_FOLB01000014.1"/>
</dbReference>
<gene>
    <name evidence="4" type="ORF">SAMN04487968_11477</name>
</gene>
<dbReference type="PANTHER" id="PTHR42909:SF4">
    <property type="entry name" value="CARBOHYDRATE KINASE, PFKB FAMILY"/>
    <property type="match status" value="1"/>
</dbReference>
<dbReference type="PROSITE" id="PS00583">
    <property type="entry name" value="PFKB_KINASES_1"/>
    <property type="match status" value="1"/>
</dbReference>
<dbReference type="InterPro" id="IPR011611">
    <property type="entry name" value="PfkB_dom"/>
</dbReference>
<evidence type="ECO:0000256" key="1">
    <source>
        <dbReference type="ARBA" id="ARBA00022679"/>
    </source>
</evidence>
<protein>
    <submittedName>
        <fullName evidence="4">Pseudouridine kinase</fullName>
    </submittedName>
</protein>
<dbReference type="InterPro" id="IPR029056">
    <property type="entry name" value="Ribokinase-like"/>
</dbReference>
<dbReference type="Pfam" id="PF00294">
    <property type="entry name" value="PfkB"/>
    <property type="match status" value="1"/>
</dbReference>
<evidence type="ECO:0000313" key="4">
    <source>
        <dbReference type="EMBL" id="SFC92266.1"/>
    </source>
</evidence>
<dbReference type="STRING" id="574651.SAMN04487968_11477"/>
<dbReference type="GO" id="GO:0016798">
    <property type="term" value="F:hydrolase activity, acting on glycosyl bonds"/>
    <property type="evidence" value="ECO:0007669"/>
    <property type="project" value="TreeGrafter"/>
</dbReference>
<sequence>MSVVVLGGANVDLKARSAAALVPGTSNPGSATLSAGGVGRNIAENLARLGTPTALVTAIGTDALGEDLLVSTAAAGVDVSLVRRRGATGTYTAVLDHSGELSVAVADMAAIESLTPEDVAAVADRLAAADLVVVDANLLPATVTVALDVAAAAGVPVVVEPVSVPKAVRLAAAVRRPLFLLTPNREELAALTGLDDPSDALAALHGQGAELVWLRRGPAGSLLSSRDGVVELAPVTGGVVDVTGAGDAMLAAFCHFLLAGATPQEAARLGHAAAALTVAGPATVRPDLSEALVRSSA</sequence>
<keyword evidence="2 4" id="KW-0418">Kinase</keyword>
<keyword evidence="1" id="KW-0808">Transferase</keyword>
<dbReference type="CDD" id="cd01941">
    <property type="entry name" value="YeiC_kinase_like"/>
    <property type="match status" value="1"/>
</dbReference>
<dbReference type="InterPro" id="IPR002173">
    <property type="entry name" value="Carboh/pur_kinase_PfkB_CS"/>
</dbReference>
<dbReference type="GO" id="GO:0016301">
    <property type="term" value="F:kinase activity"/>
    <property type="evidence" value="ECO:0007669"/>
    <property type="project" value="UniProtKB-KW"/>
</dbReference>
<dbReference type="SUPFAM" id="SSF53613">
    <property type="entry name" value="Ribokinase-like"/>
    <property type="match status" value="1"/>
</dbReference>
<feature type="domain" description="Carbohydrate kinase PfkB" evidence="3">
    <location>
        <begin position="2"/>
        <end position="283"/>
    </location>
</feature>
<dbReference type="Gene3D" id="3.40.1190.20">
    <property type="match status" value="1"/>
</dbReference>
<organism evidence="4 5">
    <name type="scientific">Nocardioides terrae</name>
    <dbReference type="NCBI Taxonomy" id="574651"/>
    <lineage>
        <taxon>Bacteria</taxon>
        <taxon>Bacillati</taxon>
        <taxon>Actinomycetota</taxon>
        <taxon>Actinomycetes</taxon>
        <taxon>Propionibacteriales</taxon>
        <taxon>Nocardioidaceae</taxon>
        <taxon>Nocardioides</taxon>
    </lineage>
</organism>
<evidence type="ECO:0000259" key="3">
    <source>
        <dbReference type="Pfam" id="PF00294"/>
    </source>
</evidence>